<keyword evidence="2" id="KW-1185">Reference proteome</keyword>
<dbReference type="RefSeq" id="WP_013488970.1">
    <property type="nucleotide sequence ID" value="NC_014829.1"/>
</dbReference>
<name>E6TRC3_EVAC2</name>
<reference evidence="1" key="1">
    <citation type="submission" date="2010-12" db="EMBL/GenBank/DDBJ databases">
        <title>Complete sequence of Bacillus cellulosilyticus DSM 2522.</title>
        <authorList>
            <consortium name="US DOE Joint Genome Institute"/>
            <person name="Lucas S."/>
            <person name="Copeland A."/>
            <person name="Lapidus A."/>
            <person name="Cheng J.-F."/>
            <person name="Bruce D."/>
            <person name="Goodwin L."/>
            <person name="Pitluck S."/>
            <person name="Chertkov O."/>
            <person name="Detter J.C."/>
            <person name="Han C."/>
            <person name="Tapia R."/>
            <person name="Land M."/>
            <person name="Hauser L."/>
            <person name="Jeffries C."/>
            <person name="Kyrpides N."/>
            <person name="Ivanova N."/>
            <person name="Mikhailova N."/>
            <person name="Brumm P."/>
            <person name="Mead D."/>
            <person name="Woyke T."/>
        </authorList>
    </citation>
    <scope>NUCLEOTIDE SEQUENCE [LARGE SCALE GENOMIC DNA]</scope>
    <source>
        <strain evidence="1">DSM 2522</strain>
    </source>
</reference>
<evidence type="ECO:0000313" key="2">
    <source>
        <dbReference type="Proteomes" id="UP000001401"/>
    </source>
</evidence>
<dbReference type="AlphaFoldDB" id="E6TRC3"/>
<dbReference type="OrthoDB" id="2950704at2"/>
<dbReference type="HOGENOM" id="CLU_2191670_0_0_9"/>
<protein>
    <recommendedName>
        <fullName evidence="3">Spo0E like sporulation regulatory protein</fullName>
    </recommendedName>
</protein>
<evidence type="ECO:0008006" key="3">
    <source>
        <dbReference type="Google" id="ProtNLM"/>
    </source>
</evidence>
<dbReference type="KEGG" id="bco:Bcell_2377"/>
<dbReference type="EMBL" id="CP002394">
    <property type="protein sequence ID" value="ADU30635.1"/>
    <property type="molecule type" value="Genomic_DNA"/>
</dbReference>
<evidence type="ECO:0000313" key="1">
    <source>
        <dbReference type="EMBL" id="ADU30635.1"/>
    </source>
</evidence>
<gene>
    <name evidence="1" type="ordered locus">Bcell_2377</name>
</gene>
<organism evidence="1 2">
    <name type="scientific">Evansella cellulosilytica (strain ATCC 21833 / DSM 2522 / FERM P-1141 / JCM 9156 / N-4)</name>
    <name type="common">Bacillus cellulosilyticus</name>
    <dbReference type="NCBI Taxonomy" id="649639"/>
    <lineage>
        <taxon>Bacteria</taxon>
        <taxon>Bacillati</taxon>
        <taxon>Bacillota</taxon>
        <taxon>Bacilli</taxon>
        <taxon>Bacillales</taxon>
        <taxon>Bacillaceae</taxon>
        <taxon>Evansella</taxon>
    </lineage>
</organism>
<sequence>MGLDKNNSLYCISRDIVFLKKLMYKAKERLGTMNDPLLLEISQFLDVKLNQHGELLKSHKKTEGSTLKRNDTALDENMKLQIQSDDKGNTEQLEWQKAVIREEYVQSE</sequence>
<dbReference type="Proteomes" id="UP000001401">
    <property type="component" value="Chromosome"/>
</dbReference>
<accession>E6TRC3</accession>
<proteinExistence type="predicted"/>